<dbReference type="EMBL" id="JACVEW010000006">
    <property type="protein sequence ID" value="MBP0048134.1"/>
    <property type="molecule type" value="Genomic_DNA"/>
</dbReference>
<dbReference type="CDD" id="cd00118">
    <property type="entry name" value="LysM"/>
    <property type="match status" value="1"/>
</dbReference>
<evidence type="ECO:0000313" key="4">
    <source>
        <dbReference type="EMBL" id="MBP0048134.1"/>
    </source>
</evidence>
<dbReference type="PANTHER" id="PTHR34700:SF4">
    <property type="entry name" value="PHAGE-LIKE ELEMENT PBSX PROTEIN XKDP"/>
    <property type="match status" value="1"/>
</dbReference>
<dbReference type="PROSITE" id="PS51782">
    <property type="entry name" value="LYSM"/>
    <property type="match status" value="1"/>
</dbReference>
<feature type="signal peptide" evidence="2">
    <location>
        <begin position="1"/>
        <end position="20"/>
    </location>
</feature>
<dbReference type="Pfam" id="PF01476">
    <property type="entry name" value="LysM"/>
    <property type="match status" value="1"/>
</dbReference>
<dbReference type="PANTHER" id="PTHR34700">
    <property type="entry name" value="POTASSIUM BINDING PROTEIN KBP"/>
    <property type="match status" value="1"/>
</dbReference>
<feature type="region of interest" description="Disordered" evidence="1">
    <location>
        <begin position="75"/>
        <end position="98"/>
    </location>
</feature>
<dbReference type="SUPFAM" id="SSF54106">
    <property type="entry name" value="LysM domain"/>
    <property type="match status" value="1"/>
</dbReference>
<protein>
    <submittedName>
        <fullName evidence="4">LysM peptidoglycan-binding domain-containing protein</fullName>
    </submittedName>
</protein>
<sequence length="317" mass="35209">MRLKHLWPLSLVAFAGILSAAPASYEVQRGDSLSSIAATHLGSADRWREIWALNPDIRQPEQLAVGMRLKLPTEGEPVKAETAPDAPAPPEAGTEIERPDPIQVMALDLIRSGHVDRVRRDYRLLDNTPNSIRIHAVRQEADGLHIYSDDLAGRTLQRREYGVFQQSTEPVQTQTLELKRVATARPALHRDNLASFLVTASNERPREDAMLLPLTRAPFRIQPSYPDQTFNARVAKALYEQPGGFLLVLEQGSDNGLQPGHLLRIEPQNPVRSEHESLIEYPSRPTGWAMIIDTSTSSSLALVMSAQQVPAVGDRLH</sequence>
<dbReference type="Proteomes" id="UP000810171">
    <property type="component" value="Unassembled WGS sequence"/>
</dbReference>
<keyword evidence="2" id="KW-0732">Signal</keyword>
<feature type="chain" id="PRO_5046110595" evidence="2">
    <location>
        <begin position="21"/>
        <end position="317"/>
    </location>
</feature>
<organism evidence="4 5">
    <name type="scientific">Marinobacterium alkalitolerans</name>
    <dbReference type="NCBI Taxonomy" id="1542925"/>
    <lineage>
        <taxon>Bacteria</taxon>
        <taxon>Pseudomonadati</taxon>
        <taxon>Pseudomonadota</taxon>
        <taxon>Gammaproteobacteria</taxon>
        <taxon>Oceanospirillales</taxon>
        <taxon>Oceanospirillaceae</taxon>
        <taxon>Marinobacterium</taxon>
    </lineage>
</organism>
<dbReference type="SMART" id="SM00257">
    <property type="entry name" value="LysM"/>
    <property type="match status" value="1"/>
</dbReference>
<evidence type="ECO:0000259" key="3">
    <source>
        <dbReference type="PROSITE" id="PS51782"/>
    </source>
</evidence>
<accession>A0ABS3ZAR2</accession>
<feature type="domain" description="LysM" evidence="3">
    <location>
        <begin position="23"/>
        <end position="71"/>
    </location>
</feature>
<dbReference type="RefSeq" id="WP_209286752.1">
    <property type="nucleotide sequence ID" value="NZ_JACVEW010000006.1"/>
</dbReference>
<evidence type="ECO:0000256" key="2">
    <source>
        <dbReference type="SAM" id="SignalP"/>
    </source>
</evidence>
<dbReference type="InterPro" id="IPR036779">
    <property type="entry name" value="LysM_dom_sf"/>
</dbReference>
<dbReference type="Gene3D" id="3.10.350.10">
    <property type="entry name" value="LysM domain"/>
    <property type="match status" value="1"/>
</dbReference>
<evidence type="ECO:0000256" key="1">
    <source>
        <dbReference type="SAM" id="MobiDB-lite"/>
    </source>
</evidence>
<name>A0ABS3ZAR2_9GAMM</name>
<reference evidence="4 5" key="1">
    <citation type="submission" date="2020-09" db="EMBL/GenBank/DDBJ databases">
        <authorList>
            <person name="Tanuku N.R.S."/>
        </authorList>
    </citation>
    <scope>NUCLEOTIDE SEQUENCE [LARGE SCALE GENOMIC DNA]</scope>
    <source>
        <strain evidence="4 5">AK62</strain>
    </source>
</reference>
<proteinExistence type="predicted"/>
<keyword evidence="5" id="KW-1185">Reference proteome</keyword>
<evidence type="ECO:0000313" key="5">
    <source>
        <dbReference type="Proteomes" id="UP000810171"/>
    </source>
</evidence>
<comment type="caution">
    <text evidence="4">The sequence shown here is derived from an EMBL/GenBank/DDBJ whole genome shotgun (WGS) entry which is preliminary data.</text>
</comment>
<dbReference type="InterPro" id="IPR018392">
    <property type="entry name" value="LysM"/>
</dbReference>
<dbReference type="InterPro" id="IPR052196">
    <property type="entry name" value="Bact_Kbp"/>
</dbReference>
<gene>
    <name evidence="4" type="ORF">H9C73_05255</name>
</gene>